<feature type="coiled-coil region" evidence="1">
    <location>
        <begin position="51"/>
        <end position="113"/>
    </location>
</feature>
<dbReference type="EMBL" id="BARV01003800">
    <property type="protein sequence ID" value="GAI11881.1"/>
    <property type="molecule type" value="Genomic_DNA"/>
</dbReference>
<keyword evidence="1" id="KW-0175">Coiled coil</keyword>
<reference evidence="2" key="1">
    <citation type="journal article" date="2014" name="Front. Microbiol.">
        <title>High frequency of phylogenetically diverse reductive dehalogenase-homologous genes in deep subseafloor sedimentary metagenomes.</title>
        <authorList>
            <person name="Kawai M."/>
            <person name="Futagami T."/>
            <person name="Toyoda A."/>
            <person name="Takaki Y."/>
            <person name="Nishi S."/>
            <person name="Hori S."/>
            <person name="Arai W."/>
            <person name="Tsubouchi T."/>
            <person name="Morono Y."/>
            <person name="Uchiyama I."/>
            <person name="Ito T."/>
            <person name="Fujiyama A."/>
            <person name="Inagaki F."/>
            <person name="Takami H."/>
        </authorList>
    </citation>
    <scope>NUCLEOTIDE SEQUENCE</scope>
    <source>
        <strain evidence="2">Expedition CK06-06</strain>
    </source>
</reference>
<name>X1M1D1_9ZZZZ</name>
<dbReference type="Gene3D" id="1.10.287.510">
    <property type="entry name" value="Helix hairpin bin"/>
    <property type="match status" value="1"/>
</dbReference>
<feature type="non-terminal residue" evidence="2">
    <location>
        <position position="324"/>
    </location>
</feature>
<feature type="coiled-coil region" evidence="1">
    <location>
        <begin position="157"/>
        <end position="270"/>
    </location>
</feature>
<gene>
    <name evidence="2" type="ORF">S06H3_08859</name>
</gene>
<feature type="non-terminal residue" evidence="2">
    <location>
        <position position="1"/>
    </location>
</feature>
<evidence type="ECO:0008006" key="3">
    <source>
        <dbReference type="Google" id="ProtNLM"/>
    </source>
</evidence>
<evidence type="ECO:0000313" key="2">
    <source>
        <dbReference type="EMBL" id="GAI11881.1"/>
    </source>
</evidence>
<evidence type="ECO:0000256" key="1">
    <source>
        <dbReference type="SAM" id="Coils"/>
    </source>
</evidence>
<dbReference type="AlphaFoldDB" id="X1M1D1"/>
<proteinExistence type="predicted"/>
<comment type="caution">
    <text evidence="2">The sequence shown here is derived from an EMBL/GenBank/DDBJ whole genome shotgun (WGS) entry which is preliminary data.</text>
</comment>
<dbReference type="Gene3D" id="3.40.50.300">
    <property type="entry name" value="P-loop containing nucleotide triphosphate hydrolases"/>
    <property type="match status" value="1"/>
</dbReference>
<dbReference type="PANTHER" id="PTHR32114:SF2">
    <property type="entry name" value="ABC TRANSPORTER ABCH.3"/>
    <property type="match status" value="1"/>
</dbReference>
<dbReference type="SUPFAM" id="SSF75712">
    <property type="entry name" value="Rad50 coiled-coil Zn hook"/>
    <property type="match status" value="1"/>
</dbReference>
<accession>X1M1D1</accession>
<organism evidence="2">
    <name type="scientific">marine sediment metagenome</name>
    <dbReference type="NCBI Taxonomy" id="412755"/>
    <lineage>
        <taxon>unclassified sequences</taxon>
        <taxon>metagenomes</taxon>
        <taxon>ecological metagenomes</taxon>
    </lineage>
</organism>
<dbReference type="PANTHER" id="PTHR32114">
    <property type="entry name" value="ABC TRANSPORTER ABCH.3"/>
    <property type="match status" value="1"/>
</dbReference>
<protein>
    <recommendedName>
        <fullName evidence="3">Zinc-hook domain-containing protein</fullName>
    </recommendedName>
</protein>
<dbReference type="InterPro" id="IPR027417">
    <property type="entry name" value="P-loop_NTPase"/>
</dbReference>
<sequence>EKLNLLLTQSGAKCPLCETELGVEGLELIETKYTADRHSKLDCLKLNQAELAQRRMELEPLENEISQLETKLNQDRASFQTKASLISQEITEAEEASNKLNEERKRLAEIEEHLARKDFATTEQEALGELEGELAKLGYDAQQHEQVRQRLTNLEQYEVLKRKLEEADRLISQEREAASRAEEAAQELRHSLEVDNQKRRQLSEELNLLPQLVNDLTQAETEHQALAAQQKQAQETIWSVKGKLQRCSELEIKRKEKEKLAAQASKQEKIYRDLAQAFGKKGIQALLIERALPEIEAEANKLLGRMTDNRMHIKIETQRETKRG</sequence>